<dbReference type="PROSITE" id="PS50011">
    <property type="entry name" value="PROTEIN_KINASE_DOM"/>
    <property type="match status" value="1"/>
</dbReference>
<dbReference type="EMBL" id="JAYMYR010000105">
    <property type="protein sequence ID" value="KAK7325745.1"/>
    <property type="molecule type" value="Genomic_DNA"/>
</dbReference>
<organism evidence="15 16">
    <name type="scientific">Phaseolus coccineus</name>
    <name type="common">Scarlet runner bean</name>
    <name type="synonym">Phaseolus multiflorus</name>
    <dbReference type="NCBI Taxonomy" id="3886"/>
    <lineage>
        <taxon>Eukaryota</taxon>
        <taxon>Viridiplantae</taxon>
        <taxon>Streptophyta</taxon>
        <taxon>Embryophyta</taxon>
        <taxon>Tracheophyta</taxon>
        <taxon>Spermatophyta</taxon>
        <taxon>Magnoliopsida</taxon>
        <taxon>eudicotyledons</taxon>
        <taxon>Gunneridae</taxon>
        <taxon>Pentapetalae</taxon>
        <taxon>rosids</taxon>
        <taxon>fabids</taxon>
        <taxon>Fabales</taxon>
        <taxon>Fabaceae</taxon>
        <taxon>Papilionoideae</taxon>
        <taxon>50 kb inversion clade</taxon>
        <taxon>NPAAA clade</taxon>
        <taxon>indigoferoid/millettioid clade</taxon>
        <taxon>Phaseoleae</taxon>
        <taxon>Phaseolus</taxon>
    </lineage>
</organism>
<evidence type="ECO:0000259" key="14">
    <source>
        <dbReference type="PROSITE" id="PS50011"/>
    </source>
</evidence>
<keyword evidence="6" id="KW-0547">Nucleotide-binding</keyword>
<evidence type="ECO:0000256" key="3">
    <source>
        <dbReference type="ARBA" id="ARBA00022679"/>
    </source>
</evidence>
<evidence type="ECO:0000313" key="16">
    <source>
        <dbReference type="Proteomes" id="UP001374584"/>
    </source>
</evidence>
<dbReference type="Gene3D" id="1.10.510.10">
    <property type="entry name" value="Transferase(Phosphotransferase) domain 1"/>
    <property type="match status" value="1"/>
</dbReference>
<feature type="signal peptide" evidence="13">
    <location>
        <begin position="1"/>
        <end position="22"/>
    </location>
</feature>
<dbReference type="GO" id="GO:0009506">
    <property type="term" value="C:plasmodesma"/>
    <property type="evidence" value="ECO:0007669"/>
    <property type="project" value="TreeGrafter"/>
</dbReference>
<keyword evidence="7" id="KW-0418">Kinase</keyword>
<feature type="transmembrane region" description="Helical" evidence="12">
    <location>
        <begin position="378"/>
        <end position="399"/>
    </location>
</feature>
<sequence length="754" mass="84674">MRFSSITALKLFLFHLFTHLQAYTPVDNFTINCGATGTSYDGETTWTGDTASMFLSHQDNTVSANPTTQQSNSTLQLPYTTARLSRSQFNYSFPVTPGSYFLRLFFYPASYPSFPSTQASFTVHCNQFTLFYGFSTDKDHTETIFREYVVNVHNGETLNLSFTPSQPNSHALINGIQVFSIPTDLYYASPHHAGFKLVGTHTLYRVTSDTALHAEYRLKVGGQGISPPKEIGLFRNLVDGDEHYLIKEKNPNNDDLAGDVDDHGSVAPKIISNIGDRVFCIYIGSDLAEDHADVLRWSNQLKDLAVQRNFVVLIPRNDTQEKVNLSLQLHPYLNSSSPCLSGLEIFKISGSNNLAGGIAVGERRNALSVEKKMIKHKIIIAGMVFVLVSSVGFVVIWCARSMLIPLSFSTNAHELSTNAHELSANTFICRRFSLLEIKAATNNFDDASVIGVGGFGHVYRGFIRRIFIPVTLKLFKPGSNDSEKFLNEIEVAIKRHKPGSKQGPEEFLNEIDILSQLRHRNIVPLIGYCNNQKEMILVYNFMARGNLREHLYNSDKPPLPWKRRLQICIDAAHALHYLHSCAKKNTIIHSDVKTTNILLDEEWVAKISDFGLSRIRPTGESKSHVPPTAMKGSFGYIDPEYYKRQHLTEKSDVYSFGVVLFEVLCARPPLIRTAEPRQESLGNWVRYCYQNGTMAQILDPTLKGKIAPDCFRMFCQIGLSCLSDIGEQRPSMNDVVGMLMYALQLQESADIRTN</sequence>
<evidence type="ECO:0000256" key="13">
    <source>
        <dbReference type="SAM" id="SignalP"/>
    </source>
</evidence>
<keyword evidence="4 12" id="KW-0812">Transmembrane</keyword>
<comment type="subcellular location">
    <subcellularLocation>
        <location evidence="1">Membrane</location>
        <topology evidence="1">Single-pass type I membrane protein</topology>
    </subcellularLocation>
</comment>
<feature type="domain" description="Protein kinase" evidence="14">
    <location>
        <begin position="444"/>
        <end position="741"/>
    </location>
</feature>
<dbReference type="Pfam" id="PF07714">
    <property type="entry name" value="PK_Tyr_Ser-Thr"/>
    <property type="match status" value="1"/>
</dbReference>
<reference evidence="15 16" key="1">
    <citation type="submission" date="2024-01" db="EMBL/GenBank/DDBJ databases">
        <title>The genomes of 5 underutilized Papilionoideae crops provide insights into root nodulation and disease resistanc.</title>
        <authorList>
            <person name="Jiang F."/>
        </authorList>
    </citation>
    <scope>NUCLEOTIDE SEQUENCE [LARGE SCALE GENOMIC DNA]</scope>
    <source>
        <strain evidence="15">JINMINGXINNONG_FW02</strain>
        <tissue evidence="15">Leaves</tissue>
    </source>
</reference>
<dbReference type="AlphaFoldDB" id="A0AAN9Q5R1"/>
<dbReference type="FunFam" id="2.60.120.430:FF:000003">
    <property type="entry name" value="FERONIA receptor-like kinase"/>
    <property type="match status" value="1"/>
</dbReference>
<dbReference type="GO" id="GO:0004714">
    <property type="term" value="F:transmembrane receptor protein tyrosine kinase activity"/>
    <property type="evidence" value="ECO:0007669"/>
    <property type="project" value="InterPro"/>
</dbReference>
<keyword evidence="16" id="KW-1185">Reference proteome</keyword>
<dbReference type="Pfam" id="PF11721">
    <property type="entry name" value="Malectin"/>
    <property type="match status" value="1"/>
</dbReference>
<dbReference type="Proteomes" id="UP001374584">
    <property type="component" value="Unassembled WGS sequence"/>
</dbReference>
<evidence type="ECO:0000256" key="8">
    <source>
        <dbReference type="ARBA" id="ARBA00022840"/>
    </source>
</evidence>
<dbReference type="InterPro" id="IPR011009">
    <property type="entry name" value="Kinase-like_dom_sf"/>
</dbReference>
<dbReference type="GO" id="GO:0004674">
    <property type="term" value="F:protein serine/threonine kinase activity"/>
    <property type="evidence" value="ECO:0007669"/>
    <property type="project" value="UniProtKB-KW"/>
</dbReference>
<dbReference type="PANTHER" id="PTHR27003">
    <property type="entry name" value="OS07G0166700 PROTEIN"/>
    <property type="match status" value="1"/>
</dbReference>
<keyword evidence="3" id="KW-0808">Transferase</keyword>
<keyword evidence="9 12" id="KW-1133">Transmembrane helix</keyword>
<name>A0AAN9Q5R1_PHACN</name>
<evidence type="ECO:0000256" key="10">
    <source>
        <dbReference type="ARBA" id="ARBA00023136"/>
    </source>
</evidence>
<dbReference type="InterPro" id="IPR001245">
    <property type="entry name" value="Ser-Thr/Tyr_kinase_cat_dom"/>
</dbReference>
<dbReference type="Gene3D" id="3.30.200.20">
    <property type="entry name" value="Phosphorylase Kinase, domain 1"/>
    <property type="match status" value="1"/>
</dbReference>
<proteinExistence type="predicted"/>
<dbReference type="InterPro" id="IPR045272">
    <property type="entry name" value="ANXUR1/2-like"/>
</dbReference>
<evidence type="ECO:0000256" key="4">
    <source>
        <dbReference type="ARBA" id="ARBA00022692"/>
    </source>
</evidence>
<dbReference type="Gene3D" id="2.60.120.430">
    <property type="entry name" value="Galactose-binding lectin"/>
    <property type="match status" value="1"/>
</dbReference>
<evidence type="ECO:0000313" key="15">
    <source>
        <dbReference type="EMBL" id="KAK7325745.1"/>
    </source>
</evidence>
<evidence type="ECO:0000256" key="12">
    <source>
        <dbReference type="SAM" id="Phobius"/>
    </source>
</evidence>
<dbReference type="SUPFAM" id="SSF56112">
    <property type="entry name" value="Protein kinase-like (PK-like)"/>
    <property type="match status" value="1"/>
</dbReference>
<evidence type="ECO:0000256" key="2">
    <source>
        <dbReference type="ARBA" id="ARBA00022527"/>
    </source>
</evidence>
<keyword evidence="10 12" id="KW-0472">Membrane</keyword>
<keyword evidence="2" id="KW-0723">Serine/threonine-protein kinase</keyword>
<dbReference type="FunFam" id="1.10.510.10:FF:000252">
    <property type="entry name" value="Receptor-like protein kinase FERONIA"/>
    <property type="match status" value="1"/>
</dbReference>
<accession>A0AAN9Q5R1</accession>
<dbReference type="InterPro" id="IPR000719">
    <property type="entry name" value="Prot_kinase_dom"/>
</dbReference>
<dbReference type="SMART" id="SM00220">
    <property type="entry name" value="S_TKc"/>
    <property type="match status" value="1"/>
</dbReference>
<evidence type="ECO:0000256" key="6">
    <source>
        <dbReference type="ARBA" id="ARBA00022741"/>
    </source>
</evidence>
<gene>
    <name evidence="15" type="ORF">VNO80_33916</name>
</gene>
<dbReference type="PANTHER" id="PTHR27003:SF434">
    <property type="entry name" value="RECEPTOR-LIKE PROTEIN KINASE FERONIA"/>
    <property type="match status" value="1"/>
</dbReference>
<evidence type="ECO:0000256" key="11">
    <source>
        <dbReference type="ARBA" id="ARBA00023180"/>
    </source>
</evidence>
<keyword evidence="11" id="KW-0325">Glycoprotein</keyword>
<evidence type="ECO:0000256" key="7">
    <source>
        <dbReference type="ARBA" id="ARBA00022777"/>
    </source>
</evidence>
<dbReference type="GO" id="GO:0005524">
    <property type="term" value="F:ATP binding"/>
    <property type="evidence" value="ECO:0007669"/>
    <property type="project" value="UniProtKB-KW"/>
</dbReference>
<dbReference type="PROSITE" id="PS00108">
    <property type="entry name" value="PROTEIN_KINASE_ST"/>
    <property type="match status" value="1"/>
</dbReference>
<evidence type="ECO:0000256" key="1">
    <source>
        <dbReference type="ARBA" id="ARBA00004479"/>
    </source>
</evidence>
<evidence type="ECO:0000256" key="9">
    <source>
        <dbReference type="ARBA" id="ARBA00022989"/>
    </source>
</evidence>
<dbReference type="InterPro" id="IPR008271">
    <property type="entry name" value="Ser/Thr_kinase_AS"/>
</dbReference>
<protein>
    <recommendedName>
        <fullName evidence="14">Protein kinase domain-containing protein</fullName>
    </recommendedName>
</protein>
<dbReference type="GO" id="GO:0005886">
    <property type="term" value="C:plasma membrane"/>
    <property type="evidence" value="ECO:0007669"/>
    <property type="project" value="TreeGrafter"/>
</dbReference>
<dbReference type="InterPro" id="IPR021720">
    <property type="entry name" value="Malectin_dom"/>
</dbReference>
<keyword evidence="5 13" id="KW-0732">Signal</keyword>
<keyword evidence="8" id="KW-0067">ATP-binding</keyword>
<evidence type="ECO:0000256" key="5">
    <source>
        <dbReference type="ARBA" id="ARBA00022729"/>
    </source>
</evidence>
<comment type="caution">
    <text evidence="15">The sequence shown here is derived from an EMBL/GenBank/DDBJ whole genome shotgun (WGS) entry which is preliminary data.</text>
</comment>
<feature type="chain" id="PRO_5042968090" description="Protein kinase domain-containing protein" evidence="13">
    <location>
        <begin position="23"/>
        <end position="754"/>
    </location>
</feature>